<dbReference type="InterPro" id="IPR008334">
    <property type="entry name" value="5'-Nucleotdase_C"/>
</dbReference>
<reference evidence="4 6" key="2">
    <citation type="submission" date="2019-07" db="EMBL/GenBank/DDBJ databases">
        <title>Draft genome of two Muricauda strains isolated from deep sea.</title>
        <authorList>
            <person name="Sun C."/>
        </authorList>
    </citation>
    <scope>NUCLEOTIDE SEQUENCE [LARGE SCALE GENOMIC DNA]</scope>
    <source>
        <strain evidence="4 6">72</strain>
    </source>
</reference>
<dbReference type="AlphaFoldDB" id="A0A3A1NDB4"/>
<dbReference type="OrthoDB" id="4762412at2"/>
<evidence type="ECO:0000313" key="5">
    <source>
        <dbReference type="Proteomes" id="UP000266691"/>
    </source>
</evidence>
<dbReference type="PRINTS" id="PR01607">
    <property type="entry name" value="APYRASEFAMLY"/>
</dbReference>
<evidence type="ECO:0000313" key="3">
    <source>
        <dbReference type="EMBL" id="RIV42032.1"/>
    </source>
</evidence>
<organism evidence="3 5">
    <name type="scientific">Flagellimonas pelagia</name>
    <dbReference type="NCBI Taxonomy" id="2306998"/>
    <lineage>
        <taxon>Bacteria</taxon>
        <taxon>Pseudomonadati</taxon>
        <taxon>Bacteroidota</taxon>
        <taxon>Flavobacteriia</taxon>
        <taxon>Flavobacteriales</taxon>
        <taxon>Flavobacteriaceae</taxon>
        <taxon>Flagellimonas</taxon>
    </lineage>
</organism>
<protein>
    <recommendedName>
        <fullName evidence="2">5'-Nucleotidase C-terminal domain-containing protein</fullName>
    </recommendedName>
</protein>
<proteinExistence type="inferred from homology"/>
<keyword evidence="1" id="KW-0378">Hydrolase</keyword>
<dbReference type="GO" id="GO:0009166">
    <property type="term" value="P:nucleotide catabolic process"/>
    <property type="evidence" value="ECO:0007669"/>
    <property type="project" value="InterPro"/>
</dbReference>
<dbReference type="EMBL" id="VNWK01000036">
    <property type="protein sequence ID" value="TXJ90914.1"/>
    <property type="molecule type" value="Genomic_DNA"/>
</dbReference>
<evidence type="ECO:0000313" key="6">
    <source>
        <dbReference type="Proteomes" id="UP000321621"/>
    </source>
</evidence>
<dbReference type="EMBL" id="QXFI01000036">
    <property type="protein sequence ID" value="RIV42032.1"/>
    <property type="molecule type" value="Genomic_DNA"/>
</dbReference>
<dbReference type="PANTHER" id="PTHR11575:SF24">
    <property type="entry name" value="5'-NUCLEOTIDASE"/>
    <property type="match status" value="1"/>
</dbReference>
<dbReference type="Pfam" id="PF02872">
    <property type="entry name" value="5_nucleotid_C"/>
    <property type="match status" value="1"/>
</dbReference>
<dbReference type="GO" id="GO:0000166">
    <property type="term" value="F:nucleotide binding"/>
    <property type="evidence" value="ECO:0007669"/>
    <property type="project" value="UniProtKB-KW"/>
</dbReference>
<comment type="similarity">
    <text evidence="1">Belongs to the 5'-nucleotidase family.</text>
</comment>
<dbReference type="Proteomes" id="UP000266691">
    <property type="component" value="Unassembled WGS sequence"/>
</dbReference>
<evidence type="ECO:0000313" key="4">
    <source>
        <dbReference type="EMBL" id="TXJ90914.1"/>
    </source>
</evidence>
<reference evidence="3 5" key="1">
    <citation type="submission" date="2018-08" db="EMBL/GenBank/DDBJ databases">
        <title>Proposal of Muricauda 72 sp.nov. and Muricauda NH166 sp.nov., isolated from seawater.</title>
        <authorList>
            <person name="Cheng H."/>
            <person name="Wu Y.-H."/>
            <person name="Guo L.-L."/>
            <person name="Xu X.-W."/>
        </authorList>
    </citation>
    <scope>NUCLEOTIDE SEQUENCE [LARGE SCALE GENOMIC DNA]</scope>
    <source>
        <strain evidence="3 5">72</strain>
    </source>
</reference>
<comment type="caution">
    <text evidence="3">The sequence shown here is derived from an EMBL/GenBank/DDBJ whole genome shotgun (WGS) entry which is preliminary data.</text>
</comment>
<dbReference type="Proteomes" id="UP000321621">
    <property type="component" value="Unassembled WGS sequence"/>
</dbReference>
<dbReference type="InterPro" id="IPR006179">
    <property type="entry name" value="5_nucleotidase/apyrase"/>
</dbReference>
<dbReference type="SUPFAM" id="SSF55816">
    <property type="entry name" value="5'-nucleotidase (syn. UDP-sugar hydrolase), C-terminal domain"/>
    <property type="match status" value="1"/>
</dbReference>
<evidence type="ECO:0000259" key="2">
    <source>
        <dbReference type="Pfam" id="PF02872"/>
    </source>
</evidence>
<gene>
    <name evidence="3" type="ORF">D2V05_18190</name>
    <name evidence="4" type="ORF">FQ017_18030</name>
</gene>
<dbReference type="GO" id="GO:0016787">
    <property type="term" value="F:hydrolase activity"/>
    <property type="evidence" value="ECO:0007669"/>
    <property type="project" value="UniProtKB-KW"/>
</dbReference>
<name>A0A3A1NDB4_9FLAO</name>
<dbReference type="InterPro" id="IPR036907">
    <property type="entry name" value="5'-Nucleotdase_C_sf"/>
</dbReference>
<feature type="domain" description="5'-Nucleotidase C-terminal" evidence="2">
    <location>
        <begin position="139"/>
        <end position="272"/>
    </location>
</feature>
<sequence>MLVIPFSRAKGKEGFSISSFKYLSPDLTLNLSWSPFINIFLCIFTKVINLPRRLNKDTYVNDLKFKQFVTIVTFCFLAACKNDTGKLSEIHGEQLPINASIEETDSISSFVEPYRNRINQVLDSTLAYAPKSLLLDDGKRNTSMGNLMADIVFSETAPIFKSRTGKDLDFVVLNYGGVRSIISAGNVTARNAYEVMPFENYIEVVELNGSAVRKLINFLAKASRRHPISGIQIITDKDQSLESVNIQGKPFDENRNYYVATSDYLVQGGASIGFFDDIVSVTDTDYLLRNAIIDYFKKVDTVQAVVDDRFIQLDK</sequence>
<accession>A0A3A1NDB4</accession>
<keyword evidence="6" id="KW-1185">Reference proteome</keyword>
<keyword evidence="1" id="KW-0547">Nucleotide-binding</keyword>
<evidence type="ECO:0000256" key="1">
    <source>
        <dbReference type="RuleBase" id="RU362119"/>
    </source>
</evidence>
<dbReference type="PANTHER" id="PTHR11575">
    <property type="entry name" value="5'-NUCLEOTIDASE-RELATED"/>
    <property type="match status" value="1"/>
</dbReference>
<dbReference type="Gene3D" id="3.90.780.10">
    <property type="entry name" value="5'-Nucleotidase, C-terminal domain"/>
    <property type="match status" value="1"/>
</dbReference>